<keyword evidence="2" id="KW-1185">Reference proteome</keyword>
<dbReference type="Proteomes" id="UP000266673">
    <property type="component" value="Unassembled WGS sequence"/>
</dbReference>
<accession>A0A397TY90</accession>
<dbReference type="OrthoDB" id="10521335at2759"/>
<dbReference type="STRING" id="44941.A0A397TY90"/>
<reference evidence="1 2" key="1">
    <citation type="submission" date="2018-06" db="EMBL/GenBank/DDBJ databases">
        <title>Comparative genomics reveals the genomic features of Rhizophagus irregularis, R. cerebriforme, R. diaphanum and Gigaspora rosea, and their symbiotic lifestyle signature.</title>
        <authorList>
            <person name="Morin E."/>
            <person name="San Clemente H."/>
            <person name="Chen E.C.H."/>
            <person name="De La Providencia I."/>
            <person name="Hainaut M."/>
            <person name="Kuo A."/>
            <person name="Kohler A."/>
            <person name="Murat C."/>
            <person name="Tang N."/>
            <person name="Roy S."/>
            <person name="Loubradou J."/>
            <person name="Henrissat B."/>
            <person name="Grigoriev I.V."/>
            <person name="Corradi N."/>
            <person name="Roux C."/>
            <person name="Martin F.M."/>
        </authorList>
    </citation>
    <scope>NUCLEOTIDE SEQUENCE [LARGE SCALE GENOMIC DNA]</scope>
    <source>
        <strain evidence="1 2">DAOM 194757</strain>
    </source>
</reference>
<comment type="caution">
    <text evidence="1">The sequence shown here is derived from an EMBL/GenBank/DDBJ whole genome shotgun (WGS) entry which is preliminary data.</text>
</comment>
<gene>
    <name evidence="1" type="ORF">C2G38_2049646</name>
</gene>
<protein>
    <submittedName>
        <fullName evidence="1">Uncharacterized protein</fullName>
    </submittedName>
</protein>
<sequence length="292" mass="33605">MDMDWSPWQFDEIVCEIDIEEKLMGIFEKEKIAKKKSSLSYVLDDSRIMNVLGQSVKFLFDVAKYEITVFKTHSELTTLNDEFNELYKHYNTNENSDELVNEEEFFIERILEASVRQPTTDRGEIKQLVTSNYKFQGVPICQKSWFIIYAIEKTKREAIRTHYSKNDISPIVHGLKGRVSNHAIKFETILHILTFIQNFAMQHGLHSPAISEGICIVVVREVVLGEWRVVEVMVVKEVLVAEKMMIISEVVVGKGCQGGDGVRKVIVGEIRLSEMWEVIVPEKCSGKELLKN</sequence>
<name>A0A397TY90_9GLOM</name>
<proteinExistence type="predicted"/>
<organism evidence="1 2">
    <name type="scientific">Gigaspora rosea</name>
    <dbReference type="NCBI Taxonomy" id="44941"/>
    <lineage>
        <taxon>Eukaryota</taxon>
        <taxon>Fungi</taxon>
        <taxon>Fungi incertae sedis</taxon>
        <taxon>Mucoromycota</taxon>
        <taxon>Glomeromycotina</taxon>
        <taxon>Glomeromycetes</taxon>
        <taxon>Diversisporales</taxon>
        <taxon>Gigasporaceae</taxon>
        <taxon>Gigaspora</taxon>
    </lineage>
</organism>
<evidence type="ECO:0000313" key="1">
    <source>
        <dbReference type="EMBL" id="RIB02970.1"/>
    </source>
</evidence>
<dbReference type="EMBL" id="QKWP01002535">
    <property type="protein sequence ID" value="RIB02970.1"/>
    <property type="molecule type" value="Genomic_DNA"/>
</dbReference>
<evidence type="ECO:0000313" key="2">
    <source>
        <dbReference type="Proteomes" id="UP000266673"/>
    </source>
</evidence>
<dbReference type="AlphaFoldDB" id="A0A397TY90"/>